<evidence type="ECO:0000259" key="8">
    <source>
        <dbReference type="Pfam" id="PF14322"/>
    </source>
</evidence>
<dbReference type="PROSITE" id="PS51257">
    <property type="entry name" value="PROKAR_LIPOPROTEIN"/>
    <property type="match status" value="1"/>
</dbReference>
<dbReference type="GO" id="GO:0009279">
    <property type="term" value="C:cell outer membrane"/>
    <property type="evidence" value="ECO:0007669"/>
    <property type="project" value="UniProtKB-SubCell"/>
</dbReference>
<evidence type="ECO:0000259" key="7">
    <source>
        <dbReference type="Pfam" id="PF07980"/>
    </source>
</evidence>
<feature type="domain" description="RagB/SusD" evidence="7">
    <location>
        <begin position="341"/>
        <end position="485"/>
    </location>
</feature>
<evidence type="ECO:0000256" key="3">
    <source>
        <dbReference type="ARBA" id="ARBA00022729"/>
    </source>
</evidence>
<comment type="similarity">
    <text evidence="2">Belongs to the SusD family.</text>
</comment>
<dbReference type="AlphaFoldDB" id="A0A7G1HPU6"/>
<dbReference type="InterPro" id="IPR011990">
    <property type="entry name" value="TPR-like_helical_dom_sf"/>
</dbReference>
<organism evidence="9 10">
    <name type="scientific">Coprobacter secundus subsp. similis</name>
    <dbReference type="NCBI Taxonomy" id="2751153"/>
    <lineage>
        <taxon>Bacteria</taxon>
        <taxon>Pseudomonadati</taxon>
        <taxon>Bacteroidota</taxon>
        <taxon>Bacteroidia</taxon>
        <taxon>Bacteroidales</taxon>
        <taxon>Barnesiellaceae</taxon>
        <taxon>Coprobacter</taxon>
    </lineage>
</organism>
<gene>
    <name evidence="9" type="ORF">Cop2CBH44_00580</name>
</gene>
<dbReference type="CDD" id="cd08977">
    <property type="entry name" value="SusD"/>
    <property type="match status" value="1"/>
</dbReference>
<dbReference type="Gene3D" id="1.25.40.390">
    <property type="match status" value="1"/>
</dbReference>
<protein>
    <submittedName>
        <fullName evidence="9">Membrane protein</fullName>
    </submittedName>
</protein>
<feature type="chain" id="PRO_5028969560" evidence="6">
    <location>
        <begin position="21"/>
        <end position="485"/>
    </location>
</feature>
<dbReference type="EMBL" id="AP023322">
    <property type="protein sequence ID" value="BCI61705.1"/>
    <property type="molecule type" value="Genomic_DNA"/>
</dbReference>
<keyword evidence="4" id="KW-0472">Membrane</keyword>
<name>A0A7G1HPU6_9BACT</name>
<dbReference type="Pfam" id="PF07980">
    <property type="entry name" value="SusD_RagB"/>
    <property type="match status" value="1"/>
</dbReference>
<keyword evidence="5" id="KW-0998">Cell outer membrane</keyword>
<proteinExistence type="inferred from homology"/>
<dbReference type="RefSeq" id="WP_044229019.1">
    <property type="nucleotide sequence ID" value="NZ_AP023322.1"/>
</dbReference>
<feature type="domain" description="SusD-like N-terminal" evidence="8">
    <location>
        <begin position="21"/>
        <end position="209"/>
    </location>
</feature>
<evidence type="ECO:0000313" key="10">
    <source>
        <dbReference type="Proteomes" id="UP000594042"/>
    </source>
</evidence>
<dbReference type="Proteomes" id="UP000594042">
    <property type="component" value="Chromosome"/>
</dbReference>
<dbReference type="SUPFAM" id="SSF48452">
    <property type="entry name" value="TPR-like"/>
    <property type="match status" value="1"/>
</dbReference>
<dbReference type="InterPro" id="IPR012944">
    <property type="entry name" value="SusD_RagB_dom"/>
</dbReference>
<dbReference type="KEGG" id="copr:Cop2CBH44_00580"/>
<dbReference type="Pfam" id="PF14322">
    <property type="entry name" value="SusD-like_3"/>
    <property type="match status" value="1"/>
</dbReference>
<dbReference type="InterPro" id="IPR033985">
    <property type="entry name" value="SusD-like_N"/>
</dbReference>
<sequence length="485" mass="55731">MKKIVGIFSLVLLMSSCLNDFLEIEPLNTVSTEIYWKTENDVRAALNAGYVPLKDAYKKGFLNWYEARSDNFIGSSGGTNPYQNVCFNKLTAALPSCDWNAWYKLVSVANYAIYYIPRMGEVMAENRRDHLLSEAYFLRAYAYFNLYKIWGDVPLVSQPVLKKSDVYKPVRSSKESIMELIKGDLSEAARLVDDSETELYIYSPGALYALCTEVAMWNGDYDGAIGYSQRLYDLNVYTLEGTDFKKVCADPKTTDNIWTLKWSYVLDGANSIVTTYVNSGNLLVPTKEILEKWKEWGGADDVRRPATLDTTKITAYRDNHIVRMPVGCQIWKWSPGERLGETAYRDCYIPIYRLADIVLLRAEALNRKGDYQGAIDEMNKVRRRAGLAERLLSDYTVSGGGVDWLRIEDDILQERQFELYGEGKRWSDLMRTGRLESVMNAFYDGYITTYGGRGFIRYTEEWQRYWPVSQDILNENDKLVQTGNY</sequence>
<comment type="subcellular location">
    <subcellularLocation>
        <location evidence="1">Cell outer membrane</location>
    </subcellularLocation>
</comment>
<evidence type="ECO:0000256" key="2">
    <source>
        <dbReference type="ARBA" id="ARBA00006275"/>
    </source>
</evidence>
<evidence type="ECO:0000256" key="6">
    <source>
        <dbReference type="SAM" id="SignalP"/>
    </source>
</evidence>
<evidence type="ECO:0000313" key="9">
    <source>
        <dbReference type="EMBL" id="BCI61705.1"/>
    </source>
</evidence>
<evidence type="ECO:0000256" key="4">
    <source>
        <dbReference type="ARBA" id="ARBA00023136"/>
    </source>
</evidence>
<keyword evidence="3 6" id="KW-0732">Signal</keyword>
<keyword evidence="10" id="KW-1185">Reference proteome</keyword>
<accession>A0A7G1HPU6</accession>
<evidence type="ECO:0000256" key="1">
    <source>
        <dbReference type="ARBA" id="ARBA00004442"/>
    </source>
</evidence>
<feature type="signal peptide" evidence="6">
    <location>
        <begin position="1"/>
        <end position="20"/>
    </location>
</feature>
<evidence type="ECO:0000256" key="5">
    <source>
        <dbReference type="ARBA" id="ARBA00023237"/>
    </source>
</evidence>
<reference evidence="10" key="1">
    <citation type="submission" date="2020-07" db="EMBL/GenBank/DDBJ databases">
        <title>Complete genome sequencing of Coprobacter sp. strain 2CBH44.</title>
        <authorList>
            <person name="Sakamoto M."/>
            <person name="Murakami T."/>
            <person name="Mori H."/>
        </authorList>
    </citation>
    <scope>NUCLEOTIDE SEQUENCE [LARGE SCALE GENOMIC DNA]</scope>
    <source>
        <strain evidence="10">2CBH44</strain>
    </source>
</reference>